<feature type="signal peptide" evidence="1">
    <location>
        <begin position="1"/>
        <end position="25"/>
    </location>
</feature>
<organism evidence="3 4">
    <name type="scientific">Synechocystis sp. (strain ATCC 27184 / PCC 6803 / Kazusa)</name>
    <dbReference type="NCBI Taxonomy" id="1111708"/>
    <lineage>
        <taxon>Bacteria</taxon>
        <taxon>Bacillati</taxon>
        <taxon>Cyanobacteriota</taxon>
        <taxon>Cyanophyceae</taxon>
        <taxon>Synechococcales</taxon>
        <taxon>Merismopediaceae</taxon>
        <taxon>Synechocystis</taxon>
    </lineage>
</organism>
<name>P74119_SYNY3</name>
<dbReference type="Proteomes" id="UP000001425">
    <property type="component" value="Chromosome"/>
</dbReference>
<reference evidence="3 4" key="1">
    <citation type="journal article" date="1995" name="DNA Res.">
        <title>Sequence analysis of the genome of the unicellular cyanobacterium Synechocystis sp. strain PCC6803. I. Sequence features in the 1 Mb region from map positions 64% to 92% of the genome.</title>
        <authorList>
            <person name="Kaneko T."/>
            <person name="Tanaka A."/>
            <person name="Sato S."/>
            <person name="Kotani H."/>
            <person name="Sazuka T."/>
            <person name="Miyajima N."/>
            <person name="Sugiura M."/>
            <person name="Tabata S."/>
        </authorList>
    </citation>
    <scope>NUCLEOTIDE SEQUENCE [LARGE SCALE GENOMIC DNA]</scope>
    <source>
        <strain evidence="4">ATCC 27184 / PCC 6803 / Kazusa</strain>
    </source>
</reference>
<sequence length="845" mass="91835">MRNNRMTFKKPAQMLGLLGAWLVLGAWSSNTDHHGISSPSALADPPFPNQKISPVFTQNNDYSSTISFSPATLVSQRPSRSGGRSILMVEAEEDNFAVLQAVTLTVDNVILHINGQQTAAELTLDSRTNRLALVVEGVKLADSIPINQDNAGPDGTLMKRRLRIKQLDRGVVEVSLNAQEQSWTVRSHNQGLLLAPTAIANTAETLEIKDEVSQGELSPEETLILSQTTAIDGARVEETSVETTTTESAQNGITEESSDLNQTNGLDIITGPIEPTISSEESTVNVLETQRENDSNQEKLAVVQTDQIEVTEVEVTETETLDTVEFVQEEVVEESPPEESEITTPLLRQPLRILNLPTANQLLQGQVLGAFGQTQTFGGPGMGNQTYFIYADWGLTNDLQIGWSFMYNDDPTYNAVNGAFIEQLYQSTGPNLKYNIYSDENWGISVLGSIEQFQIYSGPGLFNNANSPTLSRTVAGTVQLPISYNLSEQFQVTFTPAVNIFSDSLNSIPFYGTVFSVGLGANWRVSEQLSLFGNTVVPLSGGNSINTSREISKTPIWSVGANYAFSKAVGFELSLTNSFGGTPATGILTLPTAANEILLGAQFKIAPLAKEIYHVDYNDRQKRLLFDWFTLTTPYVFPTDDFGVRFTADTGGSIGGGIFYSVLQNFQMELLLSYIGGFDTKSVIDSSQGTATQWRLGGKLAFLNQADGDPLSISGRLTGGRDISEEEQGYFMLEFPFMYEVNNQLALLFSPKAAITGGKTPVGLGLGANYQISPVIQLIAEITPIVTGERLVWSAGLRLFPLENLAIDLMGTNATSQLDLGELIAEPGTRFSAGIQWRFGQGSSK</sequence>
<dbReference type="STRING" id="1148.gene:10499078"/>
<feature type="chain" id="PRO_5004161554" evidence="1">
    <location>
        <begin position="26"/>
        <end position="845"/>
    </location>
</feature>
<dbReference type="AlphaFoldDB" id="P74119"/>
<gene>
    <name evidence="3" type="ordered locus">sll1885</name>
</gene>
<dbReference type="EMBL" id="BA000022">
    <property type="protein sequence ID" value="BAA18205.1"/>
    <property type="molecule type" value="Genomic_DNA"/>
</dbReference>
<evidence type="ECO:0000313" key="3">
    <source>
        <dbReference type="EMBL" id="BAA18205.1"/>
    </source>
</evidence>
<evidence type="ECO:0000313" key="4">
    <source>
        <dbReference type="Proteomes" id="UP000001425"/>
    </source>
</evidence>
<dbReference type="eggNOG" id="COG3170">
    <property type="taxonomic scope" value="Bacteria"/>
</dbReference>
<dbReference type="PIR" id="S75644">
    <property type="entry name" value="S75644"/>
</dbReference>
<keyword evidence="4" id="KW-1185">Reference proteome</keyword>
<dbReference type="SUPFAM" id="SSF56935">
    <property type="entry name" value="Porins"/>
    <property type="match status" value="1"/>
</dbReference>
<dbReference type="InterPro" id="IPR045916">
    <property type="entry name" value="DUF5777"/>
</dbReference>
<evidence type="ECO:0000259" key="2">
    <source>
        <dbReference type="Pfam" id="PF19089"/>
    </source>
</evidence>
<evidence type="ECO:0000256" key="1">
    <source>
        <dbReference type="SAM" id="SignalP"/>
    </source>
</evidence>
<dbReference type="Pfam" id="PF19089">
    <property type="entry name" value="DUF5777"/>
    <property type="match status" value="1"/>
</dbReference>
<dbReference type="PaxDb" id="1148-1653290"/>
<protein>
    <submittedName>
        <fullName evidence="3">Sll1885 protein</fullName>
    </submittedName>
</protein>
<keyword evidence="1" id="KW-0732">Signal</keyword>
<dbReference type="IntAct" id="P74119">
    <property type="interactions" value="1"/>
</dbReference>
<reference evidence="3 4" key="2">
    <citation type="journal article" date="1996" name="DNA Res.">
        <title>Sequence analysis of the genome of the unicellular cyanobacterium Synechocystis sp. strain PCC6803. II. Sequence determination of the entire genome and assignment of potential protein-coding regions.</title>
        <authorList>
            <person name="Kaneko T."/>
            <person name="Sato S."/>
            <person name="Kotani H."/>
            <person name="Tanaka A."/>
            <person name="Asamizu E."/>
            <person name="Nakamura Y."/>
            <person name="Miyajima N."/>
            <person name="Hirosawa M."/>
            <person name="Sugiura M."/>
            <person name="Sasamoto S."/>
            <person name="Kimura T."/>
            <person name="Hosouchi T."/>
            <person name="Matsuno A."/>
            <person name="Muraki A."/>
            <person name="Nakazaki N."/>
            <person name="Naruo K."/>
            <person name="Okumura S."/>
            <person name="Shimpo S."/>
            <person name="Takeuchi C."/>
            <person name="Wada T."/>
            <person name="Watanabe A."/>
            <person name="Yamada M."/>
            <person name="Yasuda M."/>
            <person name="Tabata S."/>
        </authorList>
    </citation>
    <scope>NUCLEOTIDE SEQUENCE [LARGE SCALE GENOMIC DNA]</scope>
    <source>
        <strain evidence="4">ATCC 27184 / PCC 6803 / Kazusa</strain>
    </source>
</reference>
<dbReference type="InParanoid" id="P74119"/>
<dbReference type="KEGG" id="syn:sll1885"/>
<accession>P74119</accession>
<feature type="domain" description="DUF5777" evidence="2">
    <location>
        <begin position="385"/>
        <end position="583"/>
    </location>
</feature>
<proteinExistence type="predicted"/>
<dbReference type="EnsemblBacteria" id="BAA18205">
    <property type="protein sequence ID" value="BAA18205"/>
    <property type="gene ID" value="BAA18205"/>
</dbReference>